<dbReference type="GO" id="GO:1905515">
    <property type="term" value="P:non-motile cilium assembly"/>
    <property type="evidence" value="ECO:0007669"/>
    <property type="project" value="InterPro"/>
</dbReference>
<feature type="compositionally biased region" description="Basic and acidic residues" evidence="1">
    <location>
        <begin position="92"/>
        <end position="114"/>
    </location>
</feature>
<organism evidence="2 3">
    <name type="scientific">Romanomermis culicivorax</name>
    <name type="common">Nematode worm</name>
    <dbReference type="NCBI Taxonomy" id="13658"/>
    <lineage>
        <taxon>Eukaryota</taxon>
        <taxon>Metazoa</taxon>
        <taxon>Ecdysozoa</taxon>
        <taxon>Nematoda</taxon>
        <taxon>Enoplea</taxon>
        <taxon>Dorylaimia</taxon>
        <taxon>Mermithida</taxon>
        <taxon>Mermithoidea</taxon>
        <taxon>Mermithidae</taxon>
        <taxon>Romanomermis</taxon>
    </lineage>
</organism>
<feature type="region of interest" description="Disordered" evidence="1">
    <location>
        <begin position="59"/>
        <end position="114"/>
    </location>
</feature>
<evidence type="ECO:0000313" key="3">
    <source>
        <dbReference type="WBParaSite" id="nRc.2.0.1.t35249-RA"/>
    </source>
</evidence>
<protein>
    <submittedName>
        <fullName evidence="3">Uncharacterized protein</fullName>
    </submittedName>
</protein>
<dbReference type="GO" id="GO:0097730">
    <property type="term" value="C:non-motile cilium"/>
    <property type="evidence" value="ECO:0007669"/>
    <property type="project" value="TreeGrafter"/>
</dbReference>
<dbReference type="Proteomes" id="UP000887565">
    <property type="component" value="Unplaced"/>
</dbReference>
<proteinExistence type="predicted"/>
<dbReference type="AlphaFoldDB" id="A0A915KBF6"/>
<dbReference type="InterPro" id="IPR028796">
    <property type="entry name" value="BBS8"/>
</dbReference>
<keyword evidence="2" id="KW-1185">Reference proteome</keyword>
<evidence type="ECO:0000256" key="1">
    <source>
        <dbReference type="SAM" id="MobiDB-lite"/>
    </source>
</evidence>
<dbReference type="GO" id="GO:0034464">
    <property type="term" value="C:BBSome"/>
    <property type="evidence" value="ECO:0007669"/>
    <property type="project" value="InterPro"/>
</dbReference>
<name>A0A915KBF6_ROMCU</name>
<sequence length="114" mass="12828">MVESKFSREASKMLFFTQNAAAWTLKLRCLTQPLYIDDVENDFDDDGNVADDLLDENFLAQKPQKPGTSLRTAAGVGTSGARPDTGQTYRPRMPEETERQEKGNVDKNEDIKNK</sequence>
<dbReference type="GO" id="GO:0036064">
    <property type="term" value="C:ciliary basal body"/>
    <property type="evidence" value="ECO:0007669"/>
    <property type="project" value="TreeGrafter"/>
</dbReference>
<dbReference type="PANTHER" id="PTHR44177:SF1">
    <property type="entry name" value="TETRATRICOPEPTIDE REPEAT PROTEIN 8"/>
    <property type="match status" value="1"/>
</dbReference>
<evidence type="ECO:0000313" key="2">
    <source>
        <dbReference type="Proteomes" id="UP000887565"/>
    </source>
</evidence>
<reference evidence="3" key="1">
    <citation type="submission" date="2022-11" db="UniProtKB">
        <authorList>
            <consortium name="WormBaseParasite"/>
        </authorList>
    </citation>
    <scope>IDENTIFICATION</scope>
</reference>
<dbReference type="PANTHER" id="PTHR44177">
    <property type="entry name" value="TETRATRICOPEPTIDE REPEAT PROTEIN 8"/>
    <property type="match status" value="1"/>
</dbReference>
<accession>A0A915KBF6</accession>
<dbReference type="WBParaSite" id="nRc.2.0.1.t35249-RA">
    <property type="protein sequence ID" value="nRc.2.0.1.t35249-RA"/>
    <property type="gene ID" value="nRc.2.0.1.g35249"/>
</dbReference>